<evidence type="ECO:0000313" key="2">
    <source>
        <dbReference type="EnsemblPlants" id="PGSC0003DMT400090034"/>
    </source>
</evidence>
<protein>
    <recommendedName>
        <fullName evidence="4">Integrase core domain containing protein</fullName>
    </recommendedName>
</protein>
<sequence length="181" mass="20267">MRKELVVLNNRMDGLKSHVQTQLLVSRSGNHEEFQSQLAEMRAQVAKLAEKAVQIPNPVMLESLMKIFDEQPTTQYLDDIWGELPKSKSDKRKHKAEESKEELHADLSKEERKQEKKARKASRKAEREKAVREQQQRDIVLAGASGSEVPTPVSDDQPTHVMSSESAPGGKGANADPETDA</sequence>
<feature type="region of interest" description="Disordered" evidence="1">
    <location>
        <begin position="82"/>
        <end position="181"/>
    </location>
</feature>
<dbReference type="HOGENOM" id="CLU_093319_1_0_1"/>
<accession>M1DJH0</accession>
<evidence type="ECO:0000256" key="1">
    <source>
        <dbReference type="SAM" id="MobiDB-lite"/>
    </source>
</evidence>
<dbReference type="EnsemblPlants" id="PGSC0003DMT400090034">
    <property type="protein sequence ID" value="PGSC0003DMT400090034"/>
    <property type="gene ID" value="PGSC0003DMG400039605"/>
</dbReference>
<dbReference type="Gramene" id="PGSC0003DMT400090034">
    <property type="protein sequence ID" value="PGSC0003DMT400090034"/>
    <property type="gene ID" value="PGSC0003DMG400039605"/>
</dbReference>
<feature type="compositionally biased region" description="Basic and acidic residues" evidence="1">
    <location>
        <begin position="95"/>
        <end position="114"/>
    </location>
</feature>
<reference evidence="2" key="2">
    <citation type="submission" date="2015-06" db="UniProtKB">
        <authorList>
            <consortium name="EnsemblPlants"/>
        </authorList>
    </citation>
    <scope>IDENTIFICATION</scope>
    <source>
        <strain evidence="2">DM1-3 516 R44</strain>
    </source>
</reference>
<dbReference type="InParanoid" id="M1DJH0"/>
<keyword evidence="3" id="KW-1185">Reference proteome</keyword>
<evidence type="ECO:0008006" key="4">
    <source>
        <dbReference type="Google" id="ProtNLM"/>
    </source>
</evidence>
<proteinExistence type="predicted"/>
<name>M1DJH0_SOLTU</name>
<dbReference type="AlphaFoldDB" id="M1DJH0"/>
<organism evidence="2 3">
    <name type="scientific">Solanum tuberosum</name>
    <name type="common">Potato</name>
    <dbReference type="NCBI Taxonomy" id="4113"/>
    <lineage>
        <taxon>Eukaryota</taxon>
        <taxon>Viridiplantae</taxon>
        <taxon>Streptophyta</taxon>
        <taxon>Embryophyta</taxon>
        <taxon>Tracheophyta</taxon>
        <taxon>Spermatophyta</taxon>
        <taxon>Magnoliopsida</taxon>
        <taxon>eudicotyledons</taxon>
        <taxon>Gunneridae</taxon>
        <taxon>Pentapetalae</taxon>
        <taxon>asterids</taxon>
        <taxon>lamiids</taxon>
        <taxon>Solanales</taxon>
        <taxon>Solanaceae</taxon>
        <taxon>Solanoideae</taxon>
        <taxon>Solaneae</taxon>
        <taxon>Solanum</taxon>
    </lineage>
</organism>
<feature type="compositionally biased region" description="Basic and acidic residues" evidence="1">
    <location>
        <begin position="123"/>
        <end position="136"/>
    </location>
</feature>
<dbReference type="Proteomes" id="UP000011115">
    <property type="component" value="Unassembled WGS sequence"/>
</dbReference>
<evidence type="ECO:0000313" key="3">
    <source>
        <dbReference type="Proteomes" id="UP000011115"/>
    </source>
</evidence>
<reference evidence="3" key="1">
    <citation type="journal article" date="2011" name="Nature">
        <title>Genome sequence and analysis of the tuber crop potato.</title>
        <authorList>
            <consortium name="The Potato Genome Sequencing Consortium"/>
        </authorList>
    </citation>
    <scope>NUCLEOTIDE SEQUENCE [LARGE SCALE GENOMIC DNA]</scope>
    <source>
        <strain evidence="3">cv. DM1-3 516 R44</strain>
    </source>
</reference>
<dbReference type="PaxDb" id="4113-PGSC0003DMT400090034"/>
<feature type="compositionally biased region" description="Polar residues" evidence="1">
    <location>
        <begin position="154"/>
        <end position="166"/>
    </location>
</feature>